<organism evidence="2 3">
    <name type="scientific">Streptomyces albospinus</name>
    <dbReference type="NCBI Taxonomy" id="285515"/>
    <lineage>
        <taxon>Bacteria</taxon>
        <taxon>Bacillati</taxon>
        <taxon>Actinomycetota</taxon>
        <taxon>Actinomycetes</taxon>
        <taxon>Kitasatosporales</taxon>
        <taxon>Streptomycetaceae</taxon>
        <taxon>Streptomyces</taxon>
    </lineage>
</organism>
<feature type="transmembrane region" description="Helical" evidence="1">
    <location>
        <begin position="182"/>
        <end position="203"/>
    </location>
</feature>
<keyword evidence="1" id="KW-1133">Transmembrane helix</keyword>
<feature type="transmembrane region" description="Helical" evidence="1">
    <location>
        <begin position="215"/>
        <end position="234"/>
    </location>
</feature>
<dbReference type="Proteomes" id="UP000654471">
    <property type="component" value="Unassembled WGS sequence"/>
</dbReference>
<accession>A0ABQ2V9F5</accession>
<evidence type="ECO:0000256" key="1">
    <source>
        <dbReference type="SAM" id="Phobius"/>
    </source>
</evidence>
<feature type="transmembrane region" description="Helical" evidence="1">
    <location>
        <begin position="29"/>
        <end position="46"/>
    </location>
</feature>
<reference evidence="3" key="1">
    <citation type="journal article" date="2019" name="Int. J. Syst. Evol. Microbiol.">
        <title>The Global Catalogue of Microorganisms (GCM) 10K type strain sequencing project: providing services to taxonomists for standard genome sequencing and annotation.</title>
        <authorList>
            <consortium name="The Broad Institute Genomics Platform"/>
            <consortium name="The Broad Institute Genome Sequencing Center for Infectious Disease"/>
            <person name="Wu L."/>
            <person name="Ma J."/>
        </authorList>
    </citation>
    <scope>NUCLEOTIDE SEQUENCE [LARGE SCALE GENOMIC DNA]</scope>
    <source>
        <strain evidence="3">JCM 3399</strain>
    </source>
</reference>
<comment type="caution">
    <text evidence="2">The sequence shown here is derived from an EMBL/GenBank/DDBJ whole genome shotgun (WGS) entry which is preliminary data.</text>
</comment>
<dbReference type="EMBL" id="BMRP01000016">
    <property type="protein sequence ID" value="GGU74537.1"/>
    <property type="molecule type" value="Genomic_DNA"/>
</dbReference>
<evidence type="ECO:0000313" key="3">
    <source>
        <dbReference type="Proteomes" id="UP000654471"/>
    </source>
</evidence>
<proteinExistence type="predicted"/>
<keyword evidence="1" id="KW-0812">Transmembrane</keyword>
<evidence type="ECO:0008006" key="4">
    <source>
        <dbReference type="Google" id="ProtNLM"/>
    </source>
</evidence>
<sequence length="273" mass="28227">MRAAIFAVVCVTTAALGHALMSAQPLPWSTLVAALGTTAWAAWWLTGRERGALVVTGSTMVAQLGLHSLFSLAQACQAGTTAAVETERLCAVRALCGASGAGPAPESQAPTARMLHQAGLGLGTTHGSPPTPMDGMPGMSGTAGMDGMPSTSAAHMDYMGHLTTTMHGDMSTSQMQSMHSGYGALGMFLAHALAALVCGLWMWRGEAAAFRLARSMAAVLFAPLLLVLTTLGWIGRKPPARPVAAAGHVVRLRGVLLQYAVSRRGPPRHSLCC</sequence>
<keyword evidence="1" id="KW-0472">Membrane</keyword>
<gene>
    <name evidence="2" type="ORF">GCM10010211_45490</name>
</gene>
<name>A0ABQ2V9F5_9ACTN</name>
<keyword evidence="3" id="KW-1185">Reference proteome</keyword>
<evidence type="ECO:0000313" key="2">
    <source>
        <dbReference type="EMBL" id="GGU74537.1"/>
    </source>
</evidence>
<protein>
    <recommendedName>
        <fullName evidence="4">PE-PGRS family protein</fullName>
    </recommendedName>
</protein>